<dbReference type="GO" id="GO:0055085">
    <property type="term" value="P:transmembrane transport"/>
    <property type="evidence" value="ECO:0007669"/>
    <property type="project" value="InterPro"/>
</dbReference>
<keyword evidence="3" id="KW-1003">Cell membrane</keyword>
<proteinExistence type="inferred from homology"/>
<keyword evidence="5 7" id="KW-1133">Transmembrane helix</keyword>
<feature type="transmembrane region" description="Helical" evidence="7">
    <location>
        <begin position="183"/>
        <end position="204"/>
    </location>
</feature>
<comment type="similarity">
    <text evidence="7">Belongs to the binding-protein-dependent transport system permease family.</text>
</comment>
<feature type="transmembrane region" description="Helical" evidence="7">
    <location>
        <begin position="141"/>
        <end position="162"/>
    </location>
</feature>
<dbReference type="Proteomes" id="UP000012283">
    <property type="component" value="Unassembled WGS sequence"/>
</dbReference>
<accession>N4WQ78</accession>
<keyword evidence="4 7" id="KW-0812">Transmembrane</keyword>
<evidence type="ECO:0000256" key="6">
    <source>
        <dbReference type="ARBA" id="ARBA00023136"/>
    </source>
</evidence>
<evidence type="ECO:0000256" key="1">
    <source>
        <dbReference type="ARBA" id="ARBA00004651"/>
    </source>
</evidence>
<organism evidence="9 10">
    <name type="scientific">Gracilibacillus halophilus YIM-C55.5</name>
    <dbReference type="NCBI Taxonomy" id="1308866"/>
    <lineage>
        <taxon>Bacteria</taxon>
        <taxon>Bacillati</taxon>
        <taxon>Bacillota</taxon>
        <taxon>Bacilli</taxon>
        <taxon>Bacillales</taxon>
        <taxon>Bacillaceae</taxon>
        <taxon>Gracilibacillus</taxon>
    </lineage>
</organism>
<comment type="subcellular location">
    <subcellularLocation>
        <location evidence="1 7">Cell membrane</location>
        <topology evidence="1 7">Multi-pass membrane protein</topology>
    </subcellularLocation>
</comment>
<keyword evidence="2 7" id="KW-0813">Transport</keyword>
<evidence type="ECO:0000256" key="2">
    <source>
        <dbReference type="ARBA" id="ARBA00022448"/>
    </source>
</evidence>
<evidence type="ECO:0000256" key="5">
    <source>
        <dbReference type="ARBA" id="ARBA00022989"/>
    </source>
</evidence>
<dbReference type="CDD" id="cd06261">
    <property type="entry name" value="TM_PBP2"/>
    <property type="match status" value="1"/>
</dbReference>
<feature type="domain" description="ABC transmembrane type-1" evidence="8">
    <location>
        <begin position="73"/>
        <end position="262"/>
    </location>
</feature>
<evidence type="ECO:0000256" key="4">
    <source>
        <dbReference type="ARBA" id="ARBA00022692"/>
    </source>
</evidence>
<dbReference type="AlphaFoldDB" id="N4WQ78"/>
<reference evidence="9 10" key="1">
    <citation type="submission" date="2013-03" db="EMBL/GenBank/DDBJ databases">
        <title>Draft genome sequence of Gracibacillus halophilus YIM-C55.5, a moderately halophilic and thermophilic organism from the Xiaochaidamu salt lake.</title>
        <authorList>
            <person name="Sugumar T."/>
            <person name="Polireddy D.R."/>
            <person name="Antony A."/>
            <person name="Madhava Y.R."/>
            <person name="Sivakumar N."/>
        </authorList>
    </citation>
    <scope>NUCLEOTIDE SEQUENCE [LARGE SCALE GENOMIC DNA]</scope>
    <source>
        <strain evidence="9 10">YIM-C55.5</strain>
    </source>
</reference>
<dbReference type="EMBL" id="APML01000036">
    <property type="protein sequence ID" value="ENH96600.1"/>
    <property type="molecule type" value="Genomic_DNA"/>
</dbReference>
<dbReference type="GO" id="GO:0005886">
    <property type="term" value="C:plasma membrane"/>
    <property type="evidence" value="ECO:0007669"/>
    <property type="project" value="UniProtKB-SubCell"/>
</dbReference>
<keyword evidence="6 7" id="KW-0472">Membrane</keyword>
<dbReference type="PANTHER" id="PTHR43744:SF2">
    <property type="entry name" value="ARABINOOLIGOSACCHARIDES TRANSPORT SYSTEM PERMEASE PROTEIN ARAQ"/>
    <property type="match status" value="1"/>
</dbReference>
<sequence length="277" mass="30560">MMDNQQSVLRRVLLHGLLIVGVIFSIGPFYWMVVGATNPSGEILSSPPTILPGSYLVENMTNLHDAIPILRNLFNSIVIAVIFVFASLLVCSAAGYAFAKYDFKGNRVIFASFLLAMMIPYQATIIPLFQLFSALDWINTYRAVILPQVCYPFAIFLIRQNMKGIPDSMIEAARIDGAGEISIFFKLALPTMKPALAAVGIFLFTHQWNNFMWPLIVMTTQENYTLPVALSTLAGLNSIDYGQLMLGTAISVVPIMVVFLILQKHFVSGILGGSVKE</sequence>
<gene>
    <name evidence="9" type="ORF">J416_09861</name>
</gene>
<dbReference type="RefSeq" id="WP_003469372.1">
    <property type="nucleotide sequence ID" value="NZ_APML01000036.1"/>
</dbReference>
<comment type="caution">
    <text evidence="9">The sequence shown here is derived from an EMBL/GenBank/DDBJ whole genome shotgun (WGS) entry which is preliminary data.</text>
</comment>
<feature type="transmembrane region" description="Helical" evidence="7">
    <location>
        <begin position="108"/>
        <end position="129"/>
    </location>
</feature>
<feature type="transmembrane region" description="Helical" evidence="7">
    <location>
        <begin position="73"/>
        <end position="96"/>
    </location>
</feature>
<keyword evidence="10" id="KW-1185">Reference proteome</keyword>
<evidence type="ECO:0000256" key="7">
    <source>
        <dbReference type="RuleBase" id="RU363032"/>
    </source>
</evidence>
<dbReference type="Pfam" id="PF00528">
    <property type="entry name" value="BPD_transp_1"/>
    <property type="match status" value="1"/>
</dbReference>
<feature type="transmembrane region" description="Helical" evidence="7">
    <location>
        <begin position="241"/>
        <end position="262"/>
    </location>
</feature>
<dbReference type="SUPFAM" id="SSF161098">
    <property type="entry name" value="MetI-like"/>
    <property type="match status" value="1"/>
</dbReference>
<name>N4WQ78_9BACI</name>
<feature type="transmembrane region" description="Helical" evidence="7">
    <location>
        <begin position="12"/>
        <end position="31"/>
    </location>
</feature>
<evidence type="ECO:0000313" key="10">
    <source>
        <dbReference type="Proteomes" id="UP000012283"/>
    </source>
</evidence>
<dbReference type="InterPro" id="IPR035906">
    <property type="entry name" value="MetI-like_sf"/>
</dbReference>
<dbReference type="PANTHER" id="PTHR43744">
    <property type="entry name" value="ABC TRANSPORTER PERMEASE PROTEIN MG189-RELATED-RELATED"/>
    <property type="match status" value="1"/>
</dbReference>
<dbReference type="InterPro" id="IPR000515">
    <property type="entry name" value="MetI-like"/>
</dbReference>
<evidence type="ECO:0000313" key="9">
    <source>
        <dbReference type="EMBL" id="ENH96600.1"/>
    </source>
</evidence>
<dbReference type="eggNOG" id="COG0395">
    <property type="taxonomic scope" value="Bacteria"/>
</dbReference>
<dbReference type="STRING" id="1308866.J416_09861"/>
<evidence type="ECO:0000256" key="3">
    <source>
        <dbReference type="ARBA" id="ARBA00022475"/>
    </source>
</evidence>
<dbReference type="Gene3D" id="1.10.3720.10">
    <property type="entry name" value="MetI-like"/>
    <property type="match status" value="1"/>
</dbReference>
<dbReference type="PATRIC" id="fig|1308866.3.peg.2000"/>
<evidence type="ECO:0000259" key="8">
    <source>
        <dbReference type="PROSITE" id="PS50928"/>
    </source>
</evidence>
<dbReference type="PROSITE" id="PS50928">
    <property type="entry name" value="ABC_TM1"/>
    <property type="match status" value="1"/>
</dbReference>
<protein>
    <submittedName>
        <fullName evidence="9">Binding-protein-dependent transporter inner membrane component</fullName>
    </submittedName>
</protein>